<evidence type="ECO:0000313" key="3">
    <source>
        <dbReference type="Proteomes" id="UP001418222"/>
    </source>
</evidence>
<dbReference type="EMBL" id="JBBWWQ010000003">
    <property type="protein sequence ID" value="KAK8951994.1"/>
    <property type="molecule type" value="Genomic_DNA"/>
</dbReference>
<accession>A0AAP0BXZ4</accession>
<name>A0AAP0BXZ4_9ASPA</name>
<protein>
    <submittedName>
        <fullName evidence="2">Uncharacterized protein</fullName>
    </submittedName>
</protein>
<evidence type="ECO:0000313" key="2">
    <source>
        <dbReference type="EMBL" id="KAK8951994.1"/>
    </source>
</evidence>
<dbReference type="AlphaFoldDB" id="A0AAP0BXZ4"/>
<organism evidence="2 3">
    <name type="scientific">Platanthera zijinensis</name>
    <dbReference type="NCBI Taxonomy" id="2320716"/>
    <lineage>
        <taxon>Eukaryota</taxon>
        <taxon>Viridiplantae</taxon>
        <taxon>Streptophyta</taxon>
        <taxon>Embryophyta</taxon>
        <taxon>Tracheophyta</taxon>
        <taxon>Spermatophyta</taxon>
        <taxon>Magnoliopsida</taxon>
        <taxon>Liliopsida</taxon>
        <taxon>Asparagales</taxon>
        <taxon>Orchidaceae</taxon>
        <taxon>Orchidoideae</taxon>
        <taxon>Orchideae</taxon>
        <taxon>Orchidinae</taxon>
        <taxon>Platanthera</taxon>
    </lineage>
</organism>
<feature type="region of interest" description="Disordered" evidence="1">
    <location>
        <begin position="53"/>
        <end position="79"/>
    </location>
</feature>
<sequence length="128" mass="14646">MVTATNLLALLKPEGLTPEEFVHALTEYKKILLDRADRDEKMFEKKVKRMFAKETLEREEEEEEENSRRPQLLPELASAAPHRCTATTTLAGIAMGTLALDSYSQRLSESAVGNGKRRLRWRWNAKTN</sequence>
<proteinExistence type="predicted"/>
<gene>
    <name evidence="2" type="ORF">KSP39_PZI003392</name>
</gene>
<reference evidence="2 3" key="1">
    <citation type="journal article" date="2022" name="Nat. Plants">
        <title>Genomes of leafy and leafless Platanthera orchids illuminate the evolution of mycoheterotrophy.</title>
        <authorList>
            <person name="Li M.H."/>
            <person name="Liu K.W."/>
            <person name="Li Z."/>
            <person name="Lu H.C."/>
            <person name="Ye Q.L."/>
            <person name="Zhang D."/>
            <person name="Wang J.Y."/>
            <person name="Li Y.F."/>
            <person name="Zhong Z.M."/>
            <person name="Liu X."/>
            <person name="Yu X."/>
            <person name="Liu D.K."/>
            <person name="Tu X.D."/>
            <person name="Liu B."/>
            <person name="Hao Y."/>
            <person name="Liao X.Y."/>
            <person name="Jiang Y.T."/>
            <person name="Sun W.H."/>
            <person name="Chen J."/>
            <person name="Chen Y.Q."/>
            <person name="Ai Y."/>
            <person name="Zhai J.W."/>
            <person name="Wu S.S."/>
            <person name="Zhou Z."/>
            <person name="Hsiao Y.Y."/>
            <person name="Wu W.L."/>
            <person name="Chen Y.Y."/>
            <person name="Lin Y.F."/>
            <person name="Hsu J.L."/>
            <person name="Li C.Y."/>
            <person name="Wang Z.W."/>
            <person name="Zhao X."/>
            <person name="Zhong W.Y."/>
            <person name="Ma X.K."/>
            <person name="Ma L."/>
            <person name="Huang J."/>
            <person name="Chen G.Z."/>
            <person name="Huang M.Z."/>
            <person name="Huang L."/>
            <person name="Peng D.H."/>
            <person name="Luo Y.B."/>
            <person name="Zou S.Q."/>
            <person name="Chen S.P."/>
            <person name="Lan S."/>
            <person name="Tsai W.C."/>
            <person name="Van de Peer Y."/>
            <person name="Liu Z.J."/>
        </authorList>
    </citation>
    <scope>NUCLEOTIDE SEQUENCE [LARGE SCALE GENOMIC DNA]</scope>
    <source>
        <strain evidence="2">Lor287</strain>
    </source>
</reference>
<evidence type="ECO:0000256" key="1">
    <source>
        <dbReference type="SAM" id="MobiDB-lite"/>
    </source>
</evidence>
<keyword evidence="3" id="KW-1185">Reference proteome</keyword>
<comment type="caution">
    <text evidence="2">The sequence shown here is derived from an EMBL/GenBank/DDBJ whole genome shotgun (WGS) entry which is preliminary data.</text>
</comment>
<dbReference type="Proteomes" id="UP001418222">
    <property type="component" value="Unassembled WGS sequence"/>
</dbReference>